<evidence type="ECO:0000256" key="1">
    <source>
        <dbReference type="SAM" id="MobiDB-lite"/>
    </source>
</evidence>
<proteinExistence type="predicted"/>
<gene>
    <name evidence="2" type="ORF">THAOC_11480</name>
</gene>
<comment type="caution">
    <text evidence="2">The sequence shown here is derived from an EMBL/GenBank/DDBJ whole genome shotgun (WGS) entry which is preliminary data.</text>
</comment>
<evidence type="ECO:0000313" key="3">
    <source>
        <dbReference type="Proteomes" id="UP000266841"/>
    </source>
</evidence>
<reference evidence="2 3" key="1">
    <citation type="journal article" date="2012" name="Genome Biol.">
        <title>Genome and low-iron response of an oceanic diatom adapted to chronic iron limitation.</title>
        <authorList>
            <person name="Lommer M."/>
            <person name="Specht M."/>
            <person name="Roy A.S."/>
            <person name="Kraemer L."/>
            <person name="Andreson R."/>
            <person name="Gutowska M.A."/>
            <person name="Wolf J."/>
            <person name="Bergner S.V."/>
            <person name="Schilhabel M.B."/>
            <person name="Klostermeier U.C."/>
            <person name="Beiko R.G."/>
            <person name="Rosenstiel P."/>
            <person name="Hippler M."/>
            <person name="Laroche J."/>
        </authorList>
    </citation>
    <scope>NUCLEOTIDE SEQUENCE [LARGE SCALE GENOMIC DNA]</scope>
    <source>
        <strain evidence="2 3">CCMP1005</strain>
    </source>
</reference>
<sequence>TANFDESFQRMPIETEDYERRQAAAGHPPITEGELNEGTFRGFTFDGEAGASS</sequence>
<feature type="non-terminal residue" evidence="2">
    <location>
        <position position="1"/>
    </location>
</feature>
<dbReference type="EMBL" id="AGNL01013031">
    <property type="protein sequence ID" value="EJK67477.1"/>
    <property type="molecule type" value="Genomic_DNA"/>
</dbReference>
<accession>K0TAC8</accession>
<evidence type="ECO:0008006" key="4">
    <source>
        <dbReference type="Google" id="ProtNLM"/>
    </source>
</evidence>
<feature type="region of interest" description="Disordered" evidence="1">
    <location>
        <begin position="22"/>
        <end position="53"/>
    </location>
</feature>
<keyword evidence="3" id="KW-1185">Reference proteome</keyword>
<dbReference type="AlphaFoldDB" id="K0TAC8"/>
<organism evidence="2 3">
    <name type="scientific">Thalassiosira oceanica</name>
    <name type="common">Marine diatom</name>
    <dbReference type="NCBI Taxonomy" id="159749"/>
    <lineage>
        <taxon>Eukaryota</taxon>
        <taxon>Sar</taxon>
        <taxon>Stramenopiles</taxon>
        <taxon>Ochrophyta</taxon>
        <taxon>Bacillariophyta</taxon>
        <taxon>Coscinodiscophyceae</taxon>
        <taxon>Thalassiosirophycidae</taxon>
        <taxon>Thalassiosirales</taxon>
        <taxon>Thalassiosiraceae</taxon>
        <taxon>Thalassiosira</taxon>
    </lineage>
</organism>
<protein>
    <recommendedName>
        <fullName evidence="4">AGC-kinase C-terminal domain-containing protein</fullName>
    </recommendedName>
</protein>
<name>K0TAC8_THAOC</name>
<evidence type="ECO:0000313" key="2">
    <source>
        <dbReference type="EMBL" id="EJK67477.1"/>
    </source>
</evidence>
<dbReference type="Proteomes" id="UP000266841">
    <property type="component" value="Unassembled WGS sequence"/>
</dbReference>